<keyword evidence="3" id="KW-1185">Reference proteome</keyword>
<name>A0A3B3BJI2_ORYME</name>
<dbReference type="InterPro" id="IPR056289">
    <property type="entry name" value="CEP76_N"/>
</dbReference>
<sequence length="92" mass="10712">MSLPPEKASELKQIIQSHLKKMNIHGKIQEVLAETARADHSSERLSEEDFRHALQRRGIIDDVMKDLHFHQVLIDHTYALKESLVLYPSRKD</sequence>
<dbReference type="AlphaFoldDB" id="A0A3B3BJI2"/>
<reference evidence="2" key="1">
    <citation type="submission" date="2025-08" db="UniProtKB">
        <authorList>
            <consortium name="Ensembl"/>
        </authorList>
    </citation>
    <scope>IDENTIFICATION</scope>
</reference>
<proteinExistence type="predicted"/>
<evidence type="ECO:0000313" key="3">
    <source>
        <dbReference type="Proteomes" id="UP000261560"/>
    </source>
</evidence>
<reference evidence="2" key="2">
    <citation type="submission" date="2025-09" db="UniProtKB">
        <authorList>
            <consortium name="Ensembl"/>
        </authorList>
    </citation>
    <scope>IDENTIFICATION</scope>
</reference>
<dbReference type="Ensembl" id="ENSOMET00000007015.1">
    <property type="protein sequence ID" value="ENSOMEP00000005716.1"/>
    <property type="gene ID" value="ENSOMEG00000001023.1"/>
</dbReference>
<protein>
    <recommendedName>
        <fullName evidence="1">CEP76 N-terminal domain-containing protein</fullName>
    </recommendedName>
</protein>
<dbReference type="OMA" id="MELEWLT"/>
<dbReference type="STRING" id="30732.ENSOMEP00000005716"/>
<dbReference type="PaxDb" id="30732-ENSOMEP00000005716"/>
<evidence type="ECO:0000259" key="1">
    <source>
        <dbReference type="Pfam" id="PF24654"/>
    </source>
</evidence>
<dbReference type="GeneTree" id="ENSGT00390000000781"/>
<feature type="domain" description="CEP76 N-terminal" evidence="1">
    <location>
        <begin position="10"/>
        <end position="67"/>
    </location>
</feature>
<organism evidence="2 3">
    <name type="scientific">Oryzias melastigma</name>
    <name type="common">Marine medaka</name>
    <dbReference type="NCBI Taxonomy" id="30732"/>
    <lineage>
        <taxon>Eukaryota</taxon>
        <taxon>Metazoa</taxon>
        <taxon>Chordata</taxon>
        <taxon>Craniata</taxon>
        <taxon>Vertebrata</taxon>
        <taxon>Euteleostomi</taxon>
        <taxon>Actinopterygii</taxon>
        <taxon>Neopterygii</taxon>
        <taxon>Teleostei</taxon>
        <taxon>Neoteleostei</taxon>
        <taxon>Acanthomorphata</taxon>
        <taxon>Ovalentaria</taxon>
        <taxon>Atherinomorphae</taxon>
        <taxon>Beloniformes</taxon>
        <taxon>Adrianichthyidae</taxon>
        <taxon>Oryziinae</taxon>
        <taxon>Oryzias</taxon>
    </lineage>
</organism>
<dbReference type="Proteomes" id="UP000261560">
    <property type="component" value="Unplaced"/>
</dbReference>
<accession>A0A3B3BJI2</accession>
<dbReference type="Pfam" id="PF24654">
    <property type="entry name" value="CEP76_N"/>
    <property type="match status" value="1"/>
</dbReference>
<evidence type="ECO:0000313" key="2">
    <source>
        <dbReference type="Ensembl" id="ENSOMEP00000005716.1"/>
    </source>
</evidence>